<dbReference type="Pfam" id="PF05130">
    <property type="entry name" value="FlgN"/>
    <property type="match status" value="1"/>
</dbReference>
<evidence type="ECO:0000256" key="3">
    <source>
        <dbReference type="ARBA" id="ARBA00022795"/>
    </source>
</evidence>
<name>A0A2H9U876_9GAMM</name>
<protein>
    <submittedName>
        <fullName evidence="4">Flagellar protein FlgN</fullName>
    </submittedName>
</protein>
<evidence type="ECO:0000313" key="4">
    <source>
        <dbReference type="EMBL" id="PJG60247.1"/>
    </source>
</evidence>
<evidence type="ECO:0000313" key="5">
    <source>
        <dbReference type="Proteomes" id="UP000235861"/>
    </source>
</evidence>
<keyword evidence="4" id="KW-0282">Flagellum</keyword>
<dbReference type="InterPro" id="IPR007809">
    <property type="entry name" value="FlgN-like"/>
</dbReference>
<keyword evidence="4" id="KW-0969">Cilium</keyword>
<dbReference type="Proteomes" id="UP000235861">
    <property type="component" value="Unassembled WGS sequence"/>
</dbReference>
<dbReference type="GO" id="GO:0044780">
    <property type="term" value="P:bacterial-type flagellum assembly"/>
    <property type="evidence" value="ECO:0007669"/>
    <property type="project" value="InterPro"/>
</dbReference>
<evidence type="ECO:0000256" key="1">
    <source>
        <dbReference type="ARBA" id="ARBA00002397"/>
    </source>
</evidence>
<organism evidence="4 5">
    <name type="scientific">Aeromonas cavernicola</name>
    <dbReference type="NCBI Taxonomy" id="1006623"/>
    <lineage>
        <taxon>Bacteria</taxon>
        <taxon>Pseudomonadati</taxon>
        <taxon>Pseudomonadota</taxon>
        <taxon>Gammaproteobacteria</taxon>
        <taxon>Aeromonadales</taxon>
        <taxon>Aeromonadaceae</taxon>
        <taxon>Aeromonas</taxon>
    </lineage>
</organism>
<comment type="caution">
    <text evidence="4">The sequence shown here is derived from an EMBL/GenBank/DDBJ whole genome shotgun (WGS) entry which is preliminary data.</text>
</comment>
<comment type="function">
    <text evidence="1">Required for the efficient initiation of filament assembly.</text>
</comment>
<evidence type="ECO:0000256" key="2">
    <source>
        <dbReference type="ARBA" id="ARBA00007703"/>
    </source>
</evidence>
<accession>A0A2H9U876</accession>
<dbReference type="SUPFAM" id="SSF140566">
    <property type="entry name" value="FlgN-like"/>
    <property type="match status" value="1"/>
</dbReference>
<dbReference type="EMBL" id="PGGC01000021">
    <property type="protein sequence ID" value="PJG60247.1"/>
    <property type="molecule type" value="Genomic_DNA"/>
</dbReference>
<dbReference type="OrthoDB" id="5900563at2"/>
<reference evidence="4 5" key="1">
    <citation type="submission" date="2017-11" db="EMBL/GenBank/DDBJ databases">
        <title>Draft genome sequence of environmental isolate Aeromonas cavernicola sp. nov. MDC 2508.</title>
        <authorList>
            <person name="Colston S.M."/>
            <person name="Navarro A."/>
            <person name="Martinez-Murcia A.J."/>
            <person name="Graf J."/>
        </authorList>
    </citation>
    <scope>NUCLEOTIDE SEQUENCE [LARGE SCALE GENOMIC DNA]</scope>
    <source>
        <strain evidence="4 5">MDC 2508</strain>
    </source>
</reference>
<dbReference type="RefSeq" id="WP_100292773.1">
    <property type="nucleotide sequence ID" value="NZ_PGGC01000021.1"/>
</dbReference>
<keyword evidence="3" id="KW-1005">Bacterial flagellum biogenesis</keyword>
<dbReference type="InterPro" id="IPR036679">
    <property type="entry name" value="FlgN-like_sf"/>
</dbReference>
<keyword evidence="5" id="KW-1185">Reference proteome</keyword>
<keyword evidence="4" id="KW-0966">Cell projection</keyword>
<dbReference type="AlphaFoldDB" id="A0A2H9U876"/>
<sequence length="138" mass="15696">MIREISLLQSLDDKLNDMQRILQKEFDLLKGRECLIFSELVEQKQLLMSAISSIDKKISEQPNLLEQLSNDHVLLDNLRGKLDCCRAQNEINGHLLELNIVANRRLTVFLNSIRDPSSLTYDAKGNTRSGTRSSGIEV</sequence>
<proteinExistence type="inferred from homology"/>
<gene>
    <name evidence="4" type="ORF">CUC53_02930</name>
</gene>
<comment type="similarity">
    <text evidence="2">Belongs to the FlgN family.</text>
</comment>